<evidence type="ECO:0000256" key="2">
    <source>
        <dbReference type="ARBA" id="ARBA00004969"/>
    </source>
</evidence>
<comment type="pathway">
    <text evidence="2">Phospholipid metabolism; phosphatidylcholine biosynthesis.</text>
</comment>
<keyword evidence="7" id="KW-0949">S-adenosyl-L-methionine</keyword>
<feature type="transmembrane region" description="Helical" evidence="16">
    <location>
        <begin position="120"/>
        <end position="148"/>
    </location>
</feature>
<evidence type="ECO:0000256" key="8">
    <source>
        <dbReference type="ARBA" id="ARBA00022692"/>
    </source>
</evidence>
<reference evidence="17 18" key="2">
    <citation type="journal article" date="2017" name="Nature">
        <title>The Apostasia genome and the evolution of orchids.</title>
        <authorList>
            <person name="Zhang G.Q."/>
            <person name="Liu K.W."/>
            <person name="Li Z."/>
            <person name="Lohaus R."/>
            <person name="Hsiao Y.Y."/>
            <person name="Niu S.C."/>
            <person name="Wang J.Y."/>
            <person name="Lin Y.C."/>
            <person name="Xu Q."/>
            <person name="Chen L.J."/>
            <person name="Yoshida K."/>
            <person name="Fujiwara S."/>
            <person name="Wang Z.W."/>
            <person name="Zhang Y.Q."/>
            <person name="Mitsuda N."/>
            <person name="Wang M."/>
            <person name="Liu G.H."/>
            <person name="Pecoraro L."/>
            <person name="Huang H.X."/>
            <person name="Xiao X.J."/>
            <person name="Lin M."/>
            <person name="Wu X.Y."/>
            <person name="Wu W.L."/>
            <person name="Chen Y.Y."/>
            <person name="Chang S.B."/>
            <person name="Sakamoto S."/>
            <person name="Ohme-Takagi M."/>
            <person name="Yagi M."/>
            <person name="Zeng S.J."/>
            <person name="Shen C.Y."/>
            <person name="Yeh C.M."/>
            <person name="Luo Y.B."/>
            <person name="Tsai W.C."/>
            <person name="Van de Peer Y."/>
            <person name="Liu Z.J."/>
        </authorList>
    </citation>
    <scope>NUCLEOTIDE SEQUENCE [LARGE SCALE GENOMIC DNA]</scope>
    <source>
        <tissue evidence="17">The whole plant</tissue>
    </source>
</reference>
<evidence type="ECO:0000256" key="14">
    <source>
        <dbReference type="ARBA" id="ARBA00023264"/>
    </source>
</evidence>
<name>A0A2I0X0Y3_9ASPA</name>
<accession>A0A2I0X0Y3</accession>
<dbReference type="AlphaFoldDB" id="A0A2I0X0Y3"/>
<dbReference type="GO" id="GO:0000773">
    <property type="term" value="F:phosphatidyl-N-methylethanolamine N-methyltransferase activity"/>
    <property type="evidence" value="ECO:0007669"/>
    <property type="project" value="UniProtKB-EC"/>
</dbReference>
<evidence type="ECO:0000256" key="4">
    <source>
        <dbReference type="ARBA" id="ARBA00022516"/>
    </source>
</evidence>
<evidence type="ECO:0000256" key="16">
    <source>
        <dbReference type="SAM" id="Phobius"/>
    </source>
</evidence>
<keyword evidence="14" id="KW-1208">Phospholipid metabolism</keyword>
<evidence type="ECO:0000256" key="3">
    <source>
        <dbReference type="ARBA" id="ARBA00005189"/>
    </source>
</evidence>
<dbReference type="Pfam" id="PF04191">
    <property type="entry name" value="PEMT"/>
    <property type="match status" value="1"/>
</dbReference>
<keyword evidence="6" id="KW-0808">Transferase</keyword>
<proteinExistence type="predicted"/>
<keyword evidence="9" id="KW-0256">Endoplasmic reticulum</keyword>
<keyword evidence="11" id="KW-0443">Lipid metabolism</keyword>
<dbReference type="Proteomes" id="UP000233837">
    <property type="component" value="Unassembled WGS sequence"/>
</dbReference>
<evidence type="ECO:0000256" key="13">
    <source>
        <dbReference type="ARBA" id="ARBA00023209"/>
    </source>
</evidence>
<dbReference type="GO" id="GO:0032259">
    <property type="term" value="P:methylation"/>
    <property type="evidence" value="ECO:0007669"/>
    <property type="project" value="UniProtKB-KW"/>
</dbReference>
<dbReference type="PANTHER" id="PTHR15458">
    <property type="entry name" value="PHOSPHATIDYLETHANOLAMINE N-METHYLTRANSFERASE"/>
    <property type="match status" value="1"/>
</dbReference>
<sequence>MAAMAAIAMVGSVSPFPFYYFLWNYPQAWVNLCGKGVDPSHRMAQISHAFKLVQFFSILSVARFSWPPWYCVVLFAAGQYLNFRVYHLLGEAGTYYGVRFGKNIPWVSDFPFGYIKDPQYVGSILSLLACLSFVPYPYVFFWILGYFYRWFLKSTVRLATRGKMPITGGHDRRLKDRRYYWRLGRRCSRRLVLAA</sequence>
<evidence type="ECO:0000256" key="6">
    <source>
        <dbReference type="ARBA" id="ARBA00022679"/>
    </source>
</evidence>
<keyword evidence="12 16" id="KW-0472">Membrane</keyword>
<dbReference type="EC" id="2.1.1.71" evidence="15"/>
<gene>
    <name evidence="17" type="ORF">MA16_Dca007668</name>
</gene>
<evidence type="ECO:0000256" key="1">
    <source>
        <dbReference type="ARBA" id="ARBA00004477"/>
    </source>
</evidence>
<evidence type="ECO:0000256" key="7">
    <source>
        <dbReference type="ARBA" id="ARBA00022691"/>
    </source>
</evidence>
<keyword evidence="10 16" id="KW-1133">Transmembrane helix</keyword>
<evidence type="ECO:0000256" key="11">
    <source>
        <dbReference type="ARBA" id="ARBA00023098"/>
    </source>
</evidence>
<dbReference type="InterPro" id="IPR007318">
    <property type="entry name" value="Phopholipid_MeTrfase"/>
</dbReference>
<evidence type="ECO:0000256" key="10">
    <source>
        <dbReference type="ARBA" id="ARBA00022989"/>
    </source>
</evidence>
<keyword evidence="5" id="KW-0489">Methyltransferase</keyword>
<dbReference type="Gene3D" id="1.20.120.1630">
    <property type="match status" value="1"/>
</dbReference>
<keyword evidence="4" id="KW-0444">Lipid biosynthesis</keyword>
<evidence type="ECO:0000256" key="9">
    <source>
        <dbReference type="ARBA" id="ARBA00022824"/>
    </source>
</evidence>
<protein>
    <recommendedName>
        <fullName evidence="15">phosphatidyl-N-methylethanolamine N-methyltransferase</fullName>
        <ecNumber evidence="15">2.1.1.71</ecNumber>
    </recommendedName>
</protein>
<organism evidence="17 18">
    <name type="scientific">Dendrobium catenatum</name>
    <dbReference type="NCBI Taxonomy" id="906689"/>
    <lineage>
        <taxon>Eukaryota</taxon>
        <taxon>Viridiplantae</taxon>
        <taxon>Streptophyta</taxon>
        <taxon>Embryophyta</taxon>
        <taxon>Tracheophyta</taxon>
        <taxon>Spermatophyta</taxon>
        <taxon>Magnoliopsida</taxon>
        <taxon>Liliopsida</taxon>
        <taxon>Asparagales</taxon>
        <taxon>Orchidaceae</taxon>
        <taxon>Epidendroideae</taxon>
        <taxon>Malaxideae</taxon>
        <taxon>Dendrobiinae</taxon>
        <taxon>Dendrobium</taxon>
    </lineage>
</organism>
<keyword evidence="18" id="KW-1185">Reference proteome</keyword>
<dbReference type="STRING" id="906689.A0A2I0X0Y3"/>
<dbReference type="GO" id="GO:0006656">
    <property type="term" value="P:phosphatidylcholine biosynthetic process"/>
    <property type="evidence" value="ECO:0007669"/>
    <property type="project" value="UniProtKB-UniPathway"/>
</dbReference>
<comment type="subcellular location">
    <subcellularLocation>
        <location evidence="1">Endoplasmic reticulum membrane</location>
        <topology evidence="1">Multi-pass membrane protein</topology>
    </subcellularLocation>
</comment>
<evidence type="ECO:0000313" key="18">
    <source>
        <dbReference type="Proteomes" id="UP000233837"/>
    </source>
</evidence>
<dbReference type="PANTHER" id="PTHR15458:SF5">
    <property type="entry name" value="PHOSPHATIDYLETHANOLAMINE N-METHYLTRANSFERASE"/>
    <property type="match status" value="1"/>
</dbReference>
<evidence type="ECO:0000256" key="5">
    <source>
        <dbReference type="ARBA" id="ARBA00022603"/>
    </source>
</evidence>
<evidence type="ECO:0000313" key="17">
    <source>
        <dbReference type="EMBL" id="PKU81561.1"/>
    </source>
</evidence>
<evidence type="ECO:0000256" key="12">
    <source>
        <dbReference type="ARBA" id="ARBA00023136"/>
    </source>
</evidence>
<reference evidence="17 18" key="1">
    <citation type="journal article" date="2016" name="Sci. Rep.">
        <title>The Dendrobium catenatum Lindl. genome sequence provides insights into polysaccharide synthase, floral development and adaptive evolution.</title>
        <authorList>
            <person name="Zhang G.Q."/>
            <person name="Xu Q."/>
            <person name="Bian C."/>
            <person name="Tsai W.C."/>
            <person name="Yeh C.M."/>
            <person name="Liu K.W."/>
            <person name="Yoshida K."/>
            <person name="Zhang L.S."/>
            <person name="Chang S.B."/>
            <person name="Chen F."/>
            <person name="Shi Y."/>
            <person name="Su Y.Y."/>
            <person name="Zhang Y.Q."/>
            <person name="Chen L.J."/>
            <person name="Yin Y."/>
            <person name="Lin M."/>
            <person name="Huang H."/>
            <person name="Deng H."/>
            <person name="Wang Z.W."/>
            <person name="Zhu S.L."/>
            <person name="Zhao X."/>
            <person name="Deng C."/>
            <person name="Niu S.C."/>
            <person name="Huang J."/>
            <person name="Wang M."/>
            <person name="Liu G.H."/>
            <person name="Yang H.J."/>
            <person name="Xiao X.J."/>
            <person name="Hsiao Y.Y."/>
            <person name="Wu W.L."/>
            <person name="Chen Y.Y."/>
            <person name="Mitsuda N."/>
            <person name="Ohme-Takagi M."/>
            <person name="Luo Y.B."/>
            <person name="Van de Peer Y."/>
            <person name="Liu Z.J."/>
        </authorList>
    </citation>
    <scope>NUCLEOTIDE SEQUENCE [LARGE SCALE GENOMIC DNA]</scope>
    <source>
        <tissue evidence="17">The whole plant</tissue>
    </source>
</reference>
<dbReference type="UniPathway" id="UPA00753"/>
<dbReference type="InterPro" id="IPR024960">
    <property type="entry name" value="PEMT/MFAP"/>
</dbReference>
<dbReference type="GO" id="GO:0005789">
    <property type="term" value="C:endoplasmic reticulum membrane"/>
    <property type="evidence" value="ECO:0007669"/>
    <property type="project" value="UniProtKB-SubCell"/>
</dbReference>
<comment type="pathway">
    <text evidence="3">Lipid metabolism.</text>
</comment>
<keyword evidence="8 16" id="KW-0812">Transmembrane</keyword>
<evidence type="ECO:0000256" key="15">
    <source>
        <dbReference type="ARBA" id="ARBA00034137"/>
    </source>
</evidence>
<keyword evidence="13" id="KW-0594">Phospholipid biosynthesis</keyword>
<dbReference type="EMBL" id="KZ502235">
    <property type="protein sequence ID" value="PKU81561.1"/>
    <property type="molecule type" value="Genomic_DNA"/>
</dbReference>